<feature type="compositionally biased region" description="Gly residues" evidence="1">
    <location>
        <begin position="80"/>
        <end position="98"/>
    </location>
</feature>
<organism evidence="3 4">
    <name type="scientific">Spongisporangium articulatum</name>
    <dbReference type="NCBI Taxonomy" id="3362603"/>
    <lineage>
        <taxon>Bacteria</taxon>
        <taxon>Bacillati</taxon>
        <taxon>Actinomycetota</taxon>
        <taxon>Actinomycetes</taxon>
        <taxon>Kineosporiales</taxon>
        <taxon>Kineosporiaceae</taxon>
        <taxon>Spongisporangium</taxon>
    </lineage>
</organism>
<evidence type="ECO:0000313" key="3">
    <source>
        <dbReference type="EMBL" id="MFI7586915.1"/>
    </source>
</evidence>
<dbReference type="Proteomes" id="UP001612915">
    <property type="component" value="Unassembled WGS sequence"/>
</dbReference>
<accession>A0ABW8AKK9</accession>
<proteinExistence type="predicted"/>
<keyword evidence="2" id="KW-0812">Transmembrane</keyword>
<evidence type="ECO:0000256" key="1">
    <source>
        <dbReference type="SAM" id="MobiDB-lite"/>
    </source>
</evidence>
<evidence type="ECO:0000256" key="2">
    <source>
        <dbReference type="SAM" id="Phobius"/>
    </source>
</evidence>
<feature type="transmembrane region" description="Helical" evidence="2">
    <location>
        <begin position="47"/>
        <end position="66"/>
    </location>
</feature>
<keyword evidence="2" id="KW-0472">Membrane</keyword>
<dbReference type="RefSeq" id="WP_398277557.1">
    <property type="nucleotide sequence ID" value="NZ_JBITLV010000002.1"/>
</dbReference>
<name>A0ABW8AKK9_9ACTN</name>
<evidence type="ECO:0008006" key="5">
    <source>
        <dbReference type="Google" id="ProtNLM"/>
    </source>
</evidence>
<keyword evidence="4" id="KW-1185">Reference proteome</keyword>
<feature type="region of interest" description="Disordered" evidence="1">
    <location>
        <begin position="75"/>
        <end position="98"/>
    </location>
</feature>
<sequence length="98" mass="9927">MRTRPSGPLVFDPTTPAGFTEMLLRARADHARELARRGDRGASVVEWVIISALAVGIAVVVGGILLNRLRDKANSIDFDTGGGTGGGGNGGGNGGGTP</sequence>
<comment type="caution">
    <text evidence="3">The sequence shown here is derived from an EMBL/GenBank/DDBJ whole genome shotgun (WGS) entry which is preliminary data.</text>
</comment>
<protein>
    <recommendedName>
        <fullName evidence="5">Integral membrane protein</fullName>
    </recommendedName>
</protein>
<keyword evidence="2" id="KW-1133">Transmembrane helix</keyword>
<reference evidence="3 4" key="1">
    <citation type="submission" date="2024-10" db="EMBL/GenBank/DDBJ databases">
        <title>The Natural Products Discovery Center: Release of the First 8490 Sequenced Strains for Exploring Actinobacteria Biosynthetic Diversity.</title>
        <authorList>
            <person name="Kalkreuter E."/>
            <person name="Kautsar S.A."/>
            <person name="Yang D."/>
            <person name="Bader C.D."/>
            <person name="Teijaro C.N."/>
            <person name="Fluegel L."/>
            <person name="Davis C.M."/>
            <person name="Simpson J.R."/>
            <person name="Lauterbach L."/>
            <person name="Steele A.D."/>
            <person name="Gui C."/>
            <person name="Meng S."/>
            <person name="Li G."/>
            <person name="Viehrig K."/>
            <person name="Ye F."/>
            <person name="Su P."/>
            <person name="Kiefer A.F."/>
            <person name="Nichols A."/>
            <person name="Cepeda A.J."/>
            <person name="Yan W."/>
            <person name="Fan B."/>
            <person name="Jiang Y."/>
            <person name="Adhikari A."/>
            <person name="Zheng C.-J."/>
            <person name="Schuster L."/>
            <person name="Cowan T.M."/>
            <person name="Smanski M.J."/>
            <person name="Chevrette M.G."/>
            <person name="De Carvalho L.P.S."/>
            <person name="Shen B."/>
        </authorList>
    </citation>
    <scope>NUCLEOTIDE SEQUENCE [LARGE SCALE GENOMIC DNA]</scope>
    <source>
        <strain evidence="3 4">NPDC049639</strain>
    </source>
</reference>
<evidence type="ECO:0000313" key="4">
    <source>
        <dbReference type="Proteomes" id="UP001612915"/>
    </source>
</evidence>
<dbReference type="EMBL" id="JBITLV010000002">
    <property type="protein sequence ID" value="MFI7586915.1"/>
    <property type="molecule type" value="Genomic_DNA"/>
</dbReference>
<gene>
    <name evidence="3" type="ORF">ACIB24_07555</name>
</gene>